<evidence type="ECO:0000313" key="3">
    <source>
        <dbReference type="EMBL" id="CCI41308.1"/>
    </source>
</evidence>
<evidence type="ECO:0000313" key="4">
    <source>
        <dbReference type="Proteomes" id="UP000053237"/>
    </source>
</evidence>
<gene>
    <name evidence="3" type="ORF">BN9_020920</name>
</gene>
<dbReference type="AlphaFoldDB" id="A0A024G389"/>
<dbReference type="EMBL" id="CAIX01000017">
    <property type="protein sequence ID" value="CCI41308.1"/>
    <property type="molecule type" value="Genomic_DNA"/>
</dbReference>
<dbReference type="STRING" id="65357.A0A024G389"/>
<evidence type="ECO:0000256" key="1">
    <source>
        <dbReference type="SAM" id="Phobius"/>
    </source>
</evidence>
<keyword evidence="1" id="KW-1133">Transmembrane helix</keyword>
<keyword evidence="2" id="KW-0732">Signal</keyword>
<comment type="caution">
    <text evidence="3">The sequence shown here is derived from an EMBL/GenBank/DDBJ whole genome shotgun (WGS) entry which is preliminary data.</text>
</comment>
<keyword evidence="1" id="KW-0472">Membrane</keyword>
<accession>A0A024G389</accession>
<evidence type="ECO:0000256" key="2">
    <source>
        <dbReference type="SAM" id="SignalP"/>
    </source>
</evidence>
<name>A0A024G389_9STRA</name>
<protein>
    <recommendedName>
        <fullName evidence="5">SUEL-type lectin domain-containing protein</fullName>
    </recommendedName>
</protein>
<evidence type="ECO:0008006" key="5">
    <source>
        <dbReference type="Google" id="ProtNLM"/>
    </source>
</evidence>
<dbReference type="Proteomes" id="UP000053237">
    <property type="component" value="Unassembled WGS sequence"/>
</dbReference>
<proteinExistence type="predicted"/>
<dbReference type="InParanoid" id="A0A024G389"/>
<reference evidence="3 4" key="1">
    <citation type="submission" date="2012-05" db="EMBL/GenBank/DDBJ databases">
        <title>Recombination and specialization in a pathogen metapopulation.</title>
        <authorList>
            <person name="Gardiner A."/>
            <person name="Kemen E."/>
            <person name="Schultz-Larsen T."/>
            <person name="MacLean D."/>
            <person name="Van Oosterhout C."/>
            <person name="Jones J.D.G."/>
        </authorList>
    </citation>
    <scope>NUCLEOTIDE SEQUENCE [LARGE SCALE GENOMIC DNA]</scope>
    <source>
        <strain evidence="3 4">Ac Nc2</strain>
    </source>
</reference>
<keyword evidence="4" id="KW-1185">Reference proteome</keyword>
<feature type="chain" id="PRO_5001529437" description="SUEL-type lectin domain-containing protein" evidence="2">
    <location>
        <begin position="28"/>
        <end position="241"/>
    </location>
</feature>
<feature type="transmembrane region" description="Helical" evidence="1">
    <location>
        <begin position="187"/>
        <end position="210"/>
    </location>
</feature>
<sequence>MRFRPSKWIIFNSLNLLRNFTLSIACAENEFSVSVLNTTVAYCIKNHPCSGTYSAAVIGSCPQIAECAIIPHSLNVMGCVQSDIPGITYIRPDGSTYTTDGSVPIVRLVSAESAERNGMDKQTIPVTQIESSELIGEKSNKIVKSTNDTDADRFTRDKLVMPQSSKTSALNDSNTVDQKKGTASTSIVIICVLVVIGLSIAAVVAGVRLLRNKKNEAALAEAGEQNFGFGCVTPKDKVVLL</sequence>
<keyword evidence="1" id="KW-0812">Transmembrane</keyword>
<organism evidence="3 4">
    <name type="scientific">Albugo candida</name>
    <dbReference type="NCBI Taxonomy" id="65357"/>
    <lineage>
        <taxon>Eukaryota</taxon>
        <taxon>Sar</taxon>
        <taxon>Stramenopiles</taxon>
        <taxon>Oomycota</taxon>
        <taxon>Peronosporomycetes</taxon>
        <taxon>Albuginales</taxon>
        <taxon>Albuginaceae</taxon>
        <taxon>Albugo</taxon>
    </lineage>
</organism>
<feature type="signal peptide" evidence="2">
    <location>
        <begin position="1"/>
        <end position="27"/>
    </location>
</feature>